<dbReference type="GO" id="GO:0016559">
    <property type="term" value="P:peroxisome fission"/>
    <property type="evidence" value="ECO:0007669"/>
    <property type="project" value="TreeGrafter"/>
</dbReference>
<reference evidence="5 6" key="1">
    <citation type="submission" date="2018-06" db="EMBL/GenBank/DDBJ databases">
        <title>Genome Sequence of the Brown Rot Fungal Pathogen Monilinia fructigena.</title>
        <authorList>
            <person name="Landi L."/>
            <person name="De Miccolis Angelini R.M."/>
            <person name="Pollastro S."/>
            <person name="Abate D."/>
            <person name="Faretra F."/>
            <person name="Romanazzi G."/>
        </authorList>
    </citation>
    <scope>NUCLEOTIDE SEQUENCE [LARGE SCALE GENOMIC DNA]</scope>
    <source>
        <strain evidence="5 6">Mfrg269</strain>
    </source>
</reference>
<evidence type="ECO:0000256" key="1">
    <source>
        <dbReference type="ARBA" id="ARBA00022741"/>
    </source>
</evidence>
<evidence type="ECO:0000256" key="2">
    <source>
        <dbReference type="ARBA" id="ARBA00023134"/>
    </source>
</evidence>
<dbReference type="Pfam" id="PF00350">
    <property type="entry name" value="Dynamin_N"/>
    <property type="match status" value="1"/>
</dbReference>
<organism evidence="5 6">
    <name type="scientific">Monilinia fructigena</name>
    <dbReference type="NCBI Taxonomy" id="38457"/>
    <lineage>
        <taxon>Eukaryota</taxon>
        <taxon>Fungi</taxon>
        <taxon>Dikarya</taxon>
        <taxon>Ascomycota</taxon>
        <taxon>Pezizomycotina</taxon>
        <taxon>Leotiomycetes</taxon>
        <taxon>Helotiales</taxon>
        <taxon>Sclerotiniaceae</taxon>
        <taxon>Monilinia</taxon>
    </lineage>
</organism>
<dbReference type="InterPro" id="IPR001401">
    <property type="entry name" value="Dynamin_GTPase"/>
</dbReference>
<dbReference type="InterPro" id="IPR000375">
    <property type="entry name" value="Dynamin_stalk"/>
</dbReference>
<dbReference type="GO" id="GO:0003924">
    <property type="term" value="F:GTPase activity"/>
    <property type="evidence" value="ECO:0007669"/>
    <property type="project" value="InterPro"/>
</dbReference>
<dbReference type="InterPro" id="IPR022812">
    <property type="entry name" value="Dynamin"/>
</dbReference>
<dbReference type="OrthoDB" id="5061070at2759"/>
<keyword evidence="6" id="KW-1185">Reference proteome</keyword>
<dbReference type="GO" id="GO:0006897">
    <property type="term" value="P:endocytosis"/>
    <property type="evidence" value="ECO:0007669"/>
    <property type="project" value="TreeGrafter"/>
</dbReference>
<evidence type="ECO:0000259" key="4">
    <source>
        <dbReference type="PROSITE" id="PS51718"/>
    </source>
</evidence>
<dbReference type="InterPro" id="IPR045063">
    <property type="entry name" value="Dynamin_N"/>
</dbReference>
<accession>A0A395IN49</accession>
<dbReference type="SUPFAM" id="SSF52540">
    <property type="entry name" value="P-loop containing nucleoside triphosphate hydrolases"/>
    <property type="match status" value="1"/>
</dbReference>
<feature type="domain" description="Dynamin-type G" evidence="4">
    <location>
        <begin position="27"/>
        <end position="286"/>
    </location>
</feature>
<proteinExistence type="inferred from homology"/>
<dbReference type="GO" id="GO:0005777">
    <property type="term" value="C:peroxisome"/>
    <property type="evidence" value="ECO:0007669"/>
    <property type="project" value="TreeGrafter"/>
</dbReference>
<sequence length="286" mass="31130">MAALGEDLLGIVNKLQDLVFNTIGNDSLDLPQIVVVGSQSSGKSSVLENIVGRDFLPRGSGIVTRRPLILQLINVPSDEEDAPEAHTAASREIENETARIAGNNKGINRSPINLKIYSPHVLSLTLVDLPGLTKVPIGDQPTDIEKQTRNLISEYIAKPNSIILAVSPANVDIVNSEALKLARHVDPLGRRTIGVLTKIDLMDHGTNALDILSGRVYPLKLGFIGVVNRSQQDIQGNKTLSEALKSEADFFKHHPAYRNMAHRCGTSIPGKKSQHYFDGTYPRKIA</sequence>
<dbReference type="GO" id="GO:0005525">
    <property type="term" value="F:GTP binding"/>
    <property type="evidence" value="ECO:0007669"/>
    <property type="project" value="UniProtKB-KW"/>
</dbReference>
<dbReference type="PROSITE" id="PS00410">
    <property type="entry name" value="G_DYNAMIN_1"/>
    <property type="match status" value="1"/>
</dbReference>
<dbReference type="EMBL" id="QKRW01000030">
    <property type="protein sequence ID" value="RAL61561.1"/>
    <property type="molecule type" value="Genomic_DNA"/>
</dbReference>
<dbReference type="SMART" id="SM00053">
    <property type="entry name" value="DYNc"/>
    <property type="match status" value="1"/>
</dbReference>
<dbReference type="GO" id="GO:0005874">
    <property type="term" value="C:microtubule"/>
    <property type="evidence" value="ECO:0007669"/>
    <property type="project" value="TreeGrafter"/>
</dbReference>
<dbReference type="InterPro" id="IPR027417">
    <property type="entry name" value="P-loop_NTPase"/>
</dbReference>
<dbReference type="Pfam" id="PF01031">
    <property type="entry name" value="Dynamin_M"/>
    <property type="match status" value="1"/>
</dbReference>
<dbReference type="GO" id="GO:0000266">
    <property type="term" value="P:mitochondrial fission"/>
    <property type="evidence" value="ECO:0007669"/>
    <property type="project" value="TreeGrafter"/>
</dbReference>
<dbReference type="GO" id="GO:0005739">
    <property type="term" value="C:mitochondrion"/>
    <property type="evidence" value="ECO:0007669"/>
    <property type="project" value="TreeGrafter"/>
</dbReference>
<dbReference type="GO" id="GO:0048312">
    <property type="term" value="P:intracellular distribution of mitochondria"/>
    <property type="evidence" value="ECO:0007669"/>
    <property type="project" value="TreeGrafter"/>
</dbReference>
<evidence type="ECO:0000313" key="6">
    <source>
        <dbReference type="Proteomes" id="UP000249056"/>
    </source>
</evidence>
<dbReference type="InterPro" id="IPR030381">
    <property type="entry name" value="G_DYNAMIN_dom"/>
</dbReference>
<dbReference type="GO" id="GO:0008017">
    <property type="term" value="F:microtubule binding"/>
    <property type="evidence" value="ECO:0007669"/>
    <property type="project" value="TreeGrafter"/>
</dbReference>
<dbReference type="GO" id="GO:0016020">
    <property type="term" value="C:membrane"/>
    <property type="evidence" value="ECO:0007669"/>
    <property type="project" value="TreeGrafter"/>
</dbReference>
<dbReference type="PROSITE" id="PS51718">
    <property type="entry name" value="G_DYNAMIN_2"/>
    <property type="match status" value="1"/>
</dbReference>
<evidence type="ECO:0000256" key="3">
    <source>
        <dbReference type="RuleBase" id="RU003932"/>
    </source>
</evidence>
<dbReference type="PANTHER" id="PTHR11566">
    <property type="entry name" value="DYNAMIN"/>
    <property type="match status" value="1"/>
</dbReference>
<comment type="caution">
    <text evidence="5">The sequence shown here is derived from an EMBL/GenBank/DDBJ whole genome shotgun (WGS) entry which is preliminary data.</text>
</comment>
<evidence type="ECO:0000313" key="5">
    <source>
        <dbReference type="EMBL" id="RAL61561.1"/>
    </source>
</evidence>
<protein>
    <recommendedName>
        <fullName evidence="4">Dynamin-type G domain-containing protein</fullName>
    </recommendedName>
</protein>
<dbReference type="Proteomes" id="UP000249056">
    <property type="component" value="Unassembled WGS sequence"/>
</dbReference>
<dbReference type="InterPro" id="IPR019762">
    <property type="entry name" value="Dynamin_GTPase_CS"/>
</dbReference>
<dbReference type="PRINTS" id="PR00195">
    <property type="entry name" value="DYNAMIN"/>
</dbReference>
<dbReference type="PANTHER" id="PTHR11566:SF235">
    <property type="entry name" value="DYNAMIN-RELATED PROTEIN DNM1"/>
    <property type="match status" value="1"/>
</dbReference>
<keyword evidence="1 3" id="KW-0547">Nucleotide-binding</keyword>
<name>A0A395IN49_9HELO</name>
<gene>
    <name evidence="5" type="ORF">DID88_009600</name>
</gene>
<keyword evidence="2 3" id="KW-0342">GTP-binding</keyword>
<comment type="similarity">
    <text evidence="3">Belongs to the TRAFAC class dynamin-like GTPase superfamily. Dynamin/Fzo/YdjA family.</text>
</comment>
<dbReference type="AlphaFoldDB" id="A0A395IN49"/>
<dbReference type="CDD" id="cd08771">
    <property type="entry name" value="DLP_1"/>
    <property type="match status" value="1"/>
</dbReference>
<dbReference type="Gene3D" id="3.40.50.300">
    <property type="entry name" value="P-loop containing nucleotide triphosphate hydrolases"/>
    <property type="match status" value="1"/>
</dbReference>